<organism evidence="7 8">
    <name type="scientific">Dillenia turbinata</name>
    <dbReference type="NCBI Taxonomy" id="194707"/>
    <lineage>
        <taxon>Eukaryota</taxon>
        <taxon>Viridiplantae</taxon>
        <taxon>Streptophyta</taxon>
        <taxon>Embryophyta</taxon>
        <taxon>Tracheophyta</taxon>
        <taxon>Spermatophyta</taxon>
        <taxon>Magnoliopsida</taxon>
        <taxon>eudicotyledons</taxon>
        <taxon>Gunneridae</taxon>
        <taxon>Pentapetalae</taxon>
        <taxon>Dilleniales</taxon>
        <taxon>Dilleniaceae</taxon>
        <taxon>Dillenia</taxon>
    </lineage>
</organism>
<evidence type="ECO:0000256" key="1">
    <source>
        <dbReference type="ARBA" id="ARBA00022527"/>
    </source>
</evidence>
<gene>
    <name evidence="7" type="ORF">RJ641_010113</name>
</gene>
<dbReference type="Proteomes" id="UP001370490">
    <property type="component" value="Unassembled WGS sequence"/>
</dbReference>
<dbReference type="PANTHER" id="PTHR27002:SF1082">
    <property type="entry name" value="OS06G0693000 PROTEIN"/>
    <property type="match status" value="1"/>
</dbReference>
<evidence type="ECO:0000313" key="8">
    <source>
        <dbReference type="Proteomes" id="UP001370490"/>
    </source>
</evidence>
<evidence type="ECO:0000313" key="7">
    <source>
        <dbReference type="EMBL" id="KAK6923913.1"/>
    </source>
</evidence>
<proteinExistence type="predicted"/>
<keyword evidence="4" id="KW-0418">Kinase</keyword>
<evidence type="ECO:0000256" key="2">
    <source>
        <dbReference type="ARBA" id="ARBA00022679"/>
    </source>
</evidence>
<evidence type="ECO:0000256" key="3">
    <source>
        <dbReference type="ARBA" id="ARBA00022741"/>
    </source>
</evidence>
<keyword evidence="8" id="KW-1185">Reference proteome</keyword>
<evidence type="ECO:0000256" key="4">
    <source>
        <dbReference type="ARBA" id="ARBA00022777"/>
    </source>
</evidence>
<dbReference type="GO" id="GO:0005524">
    <property type="term" value="F:ATP binding"/>
    <property type="evidence" value="ECO:0007669"/>
    <property type="project" value="UniProtKB-KW"/>
</dbReference>
<evidence type="ECO:0000256" key="5">
    <source>
        <dbReference type="ARBA" id="ARBA00022840"/>
    </source>
</evidence>
<keyword evidence="5" id="KW-0067">ATP-binding</keyword>
<dbReference type="EMBL" id="JBAMMX010000017">
    <property type="protein sequence ID" value="KAK6923913.1"/>
    <property type="molecule type" value="Genomic_DNA"/>
</dbReference>
<keyword evidence="6" id="KW-0812">Transmembrane</keyword>
<keyword evidence="3" id="KW-0547">Nucleotide-binding</keyword>
<dbReference type="GO" id="GO:0005886">
    <property type="term" value="C:plasma membrane"/>
    <property type="evidence" value="ECO:0007669"/>
    <property type="project" value="TreeGrafter"/>
</dbReference>
<keyword evidence="6" id="KW-0472">Membrane</keyword>
<feature type="transmembrane region" description="Helical" evidence="6">
    <location>
        <begin position="106"/>
        <end position="127"/>
    </location>
</feature>
<dbReference type="PANTHER" id="PTHR27002">
    <property type="entry name" value="RECEPTOR-LIKE SERINE/THREONINE-PROTEIN KINASE SD1-8"/>
    <property type="match status" value="1"/>
</dbReference>
<keyword evidence="2" id="KW-0808">Transferase</keyword>
<evidence type="ECO:0000256" key="6">
    <source>
        <dbReference type="SAM" id="Phobius"/>
    </source>
</evidence>
<keyword evidence="6" id="KW-1133">Transmembrane helix</keyword>
<keyword evidence="1" id="KW-0723">Serine/threonine-protein kinase</keyword>
<dbReference type="GO" id="GO:0004674">
    <property type="term" value="F:protein serine/threonine kinase activity"/>
    <property type="evidence" value="ECO:0007669"/>
    <property type="project" value="UniProtKB-KW"/>
</dbReference>
<accession>A0AAN8Z805</accession>
<protein>
    <submittedName>
        <fullName evidence="7">Uncharacterized protein</fullName>
    </submittedName>
</protein>
<dbReference type="AlphaFoldDB" id="A0AAN8Z805"/>
<comment type="caution">
    <text evidence="7">The sequence shown here is derived from an EMBL/GenBank/DDBJ whole genome shotgun (WGS) entry which is preliminary data.</text>
</comment>
<name>A0AAN8Z805_9MAGN</name>
<sequence length="129" mass="14332">MQLSWKIVVAICLLNAQWKGDFQKNMMSLVLGFLLEILKVLRCIHVGLLCVQEFAKDRPTVYALLSMLTSEVTCLPAHKQPGFVERQIRVDTESSKGSHTRGPKNNLTITISGGVGLVAVIAFEWFISS</sequence>
<reference evidence="7 8" key="1">
    <citation type="submission" date="2023-12" db="EMBL/GenBank/DDBJ databases">
        <title>A high-quality genome assembly for Dillenia turbinata (Dilleniales).</title>
        <authorList>
            <person name="Chanderbali A."/>
        </authorList>
    </citation>
    <scope>NUCLEOTIDE SEQUENCE [LARGE SCALE GENOMIC DNA]</scope>
    <source>
        <strain evidence="7">LSX21</strain>
        <tissue evidence="7">Leaf</tissue>
    </source>
</reference>